<keyword evidence="2" id="KW-0378">Hydrolase</keyword>
<dbReference type="InterPro" id="IPR000101">
    <property type="entry name" value="GGT_peptidase"/>
</dbReference>
<evidence type="ECO:0000313" key="5">
    <source>
        <dbReference type="EMBL" id="SVA01414.1"/>
    </source>
</evidence>
<name>A0A381SD55_9ZZZZ</name>
<dbReference type="PANTHER" id="PTHR43199">
    <property type="entry name" value="GLUTATHIONE HYDROLASE"/>
    <property type="match status" value="1"/>
</dbReference>
<dbReference type="InterPro" id="IPR043138">
    <property type="entry name" value="GGT_lsub"/>
</dbReference>
<dbReference type="AlphaFoldDB" id="A0A381SD55"/>
<dbReference type="GO" id="GO:0006751">
    <property type="term" value="P:glutathione catabolic process"/>
    <property type="evidence" value="ECO:0007669"/>
    <property type="project" value="InterPro"/>
</dbReference>
<dbReference type="GO" id="GO:0016746">
    <property type="term" value="F:acyltransferase activity"/>
    <property type="evidence" value="ECO:0007669"/>
    <property type="project" value="UniProtKB-KW"/>
</dbReference>
<dbReference type="SUPFAM" id="SSF56235">
    <property type="entry name" value="N-terminal nucleophile aminohydrolases (Ntn hydrolases)"/>
    <property type="match status" value="1"/>
</dbReference>
<dbReference type="InterPro" id="IPR051792">
    <property type="entry name" value="GGT_bact"/>
</dbReference>
<evidence type="ECO:0000256" key="4">
    <source>
        <dbReference type="ARBA" id="ARBA00023315"/>
    </source>
</evidence>
<dbReference type="InterPro" id="IPR043137">
    <property type="entry name" value="GGT_ssub_C"/>
</dbReference>
<dbReference type="Gene3D" id="1.10.246.130">
    <property type="match status" value="1"/>
</dbReference>
<organism evidence="5">
    <name type="scientific">marine metagenome</name>
    <dbReference type="NCBI Taxonomy" id="408172"/>
    <lineage>
        <taxon>unclassified sequences</taxon>
        <taxon>metagenomes</taxon>
        <taxon>ecological metagenomes</taxon>
    </lineage>
</organism>
<dbReference type="Gene3D" id="3.60.20.40">
    <property type="match status" value="1"/>
</dbReference>
<protein>
    <recommendedName>
        <fullName evidence="6">Gamma-glutamyltransferase</fullName>
    </recommendedName>
</protein>
<dbReference type="PRINTS" id="PR01210">
    <property type="entry name" value="GGTRANSPTASE"/>
</dbReference>
<dbReference type="GO" id="GO:0036374">
    <property type="term" value="F:glutathione hydrolase activity"/>
    <property type="evidence" value="ECO:0007669"/>
    <property type="project" value="InterPro"/>
</dbReference>
<dbReference type="Pfam" id="PF01019">
    <property type="entry name" value="G_glu_transpept"/>
    <property type="match status" value="1"/>
</dbReference>
<keyword evidence="1" id="KW-0808">Transferase</keyword>
<gene>
    <name evidence="5" type="ORF">METZ01_LOCUS54268</name>
</gene>
<evidence type="ECO:0000256" key="2">
    <source>
        <dbReference type="ARBA" id="ARBA00022801"/>
    </source>
</evidence>
<evidence type="ECO:0000256" key="3">
    <source>
        <dbReference type="ARBA" id="ARBA00023145"/>
    </source>
</evidence>
<dbReference type="InterPro" id="IPR029055">
    <property type="entry name" value="Ntn_hydrolases_N"/>
</dbReference>
<dbReference type="PANTHER" id="PTHR43199:SF1">
    <property type="entry name" value="GLUTATHIONE HYDROLASE PROENZYME"/>
    <property type="match status" value="1"/>
</dbReference>
<accession>A0A381SD55</accession>
<sequence>MRGTESTTDFTKTEAVSKNGMVATKDRLSTEAGLQMLKLGGNAIDAGVAACLAVGVVEPESSGIGGGGYMVFQVGDQGGVIGFPMKGPTGAQADMYELTGEASVGSFGWAGVKNDENIHGYRSIAVPGCVAGLLEAHKRFGKLPIWEVTRPAAKIAREGFSPGWFTLYKFGSLSKMLLRYRELGNTFMPEGSLPYGDLESPYILKQPELANSLDAIGKDGVNAFYRGELTQAIVEDVVANGGILTAEDFDRYRPFFWERGLEFNYRDKVIRVPPFACAGITSAMTLKLLNRVDLRTLGHNSTETLHTYISAARLAYADRFQYVADPEFADVPWDGLISDEYTARRSQKITSNAPSSYAPGNPWIEEGREPKFVLESSKPRPDNGTTHLSVIDSDGNAVSITNTIMSGFGSGIIPKDTGIVMNNGMMWYDPVPGRVNSIAPGKYPLNNMTPALVMGSDGVEIALGASGGRRITNCVTSLLVKMIDFGMSPQDAIDAPRIDCSSLTTDVPPELDPEVIAGLVEKGHNIRVLGDGFTQTGFAKFASPAAVAKKGGLYTGGVDTFHAAHAAGI</sequence>
<reference evidence="5" key="1">
    <citation type="submission" date="2018-05" db="EMBL/GenBank/DDBJ databases">
        <authorList>
            <person name="Lanie J.A."/>
            <person name="Ng W.-L."/>
            <person name="Kazmierczak K.M."/>
            <person name="Andrzejewski T.M."/>
            <person name="Davidsen T.M."/>
            <person name="Wayne K.J."/>
            <person name="Tettelin H."/>
            <person name="Glass J.I."/>
            <person name="Rusch D."/>
            <person name="Podicherti R."/>
            <person name="Tsui H.-C.T."/>
            <person name="Winkler M.E."/>
        </authorList>
    </citation>
    <scope>NUCLEOTIDE SEQUENCE</scope>
</reference>
<evidence type="ECO:0000256" key="1">
    <source>
        <dbReference type="ARBA" id="ARBA00022679"/>
    </source>
</evidence>
<proteinExistence type="predicted"/>
<keyword evidence="3" id="KW-0865">Zymogen</keyword>
<dbReference type="NCBIfam" id="TIGR00066">
    <property type="entry name" value="g_glut_trans"/>
    <property type="match status" value="1"/>
</dbReference>
<evidence type="ECO:0008006" key="6">
    <source>
        <dbReference type="Google" id="ProtNLM"/>
    </source>
</evidence>
<dbReference type="EMBL" id="UINC01002901">
    <property type="protein sequence ID" value="SVA01414.1"/>
    <property type="molecule type" value="Genomic_DNA"/>
</dbReference>
<keyword evidence="4" id="KW-0012">Acyltransferase</keyword>